<dbReference type="HOGENOM" id="CLU_2496159_0_0_6"/>
<feature type="domain" description="HTH luxR-type" evidence="2">
    <location>
        <begin position="23"/>
        <end position="80"/>
    </location>
</feature>
<dbReference type="Pfam" id="PF00196">
    <property type="entry name" value="GerE"/>
    <property type="match status" value="1"/>
</dbReference>
<reference evidence="3 4" key="1">
    <citation type="submission" date="2014-01" db="EMBL/GenBank/DDBJ databases">
        <title>Isolation of Serratia multitudinisentens RB-25 from Ex-Landfill site.</title>
        <authorList>
            <person name="Robson E.H.J."/>
        </authorList>
    </citation>
    <scope>NUCLEOTIDE SEQUENCE [LARGE SCALE GENOMIC DNA]</scope>
    <source>
        <strain evidence="3 4">RB-25</strain>
    </source>
</reference>
<keyword evidence="4" id="KW-1185">Reference proteome</keyword>
<dbReference type="GO" id="GO:0003677">
    <property type="term" value="F:DNA binding"/>
    <property type="evidence" value="ECO:0007669"/>
    <property type="project" value="UniProtKB-KW"/>
</dbReference>
<dbReference type="InterPro" id="IPR036388">
    <property type="entry name" value="WH-like_DNA-bd_sf"/>
</dbReference>
<dbReference type="Proteomes" id="UP000019030">
    <property type="component" value="Chromosome"/>
</dbReference>
<keyword evidence="1" id="KW-0238">DNA-binding</keyword>
<dbReference type="SUPFAM" id="SSF46894">
    <property type="entry name" value="C-terminal effector domain of the bipartite response regulators"/>
    <property type="match status" value="1"/>
</dbReference>
<dbReference type="PRINTS" id="PR00038">
    <property type="entry name" value="HTHLUXR"/>
</dbReference>
<sequence>MAINRECIAEVMKKFLLSDNTGIHKLSMAEQKVIVAVAHGKTLTELAVKRNLSIRTLSTQKRNAYKKINIKSDVEFIHYIYTFIGR</sequence>
<dbReference type="GO" id="GO:0006355">
    <property type="term" value="P:regulation of DNA-templated transcription"/>
    <property type="evidence" value="ECO:0007669"/>
    <property type="project" value="InterPro"/>
</dbReference>
<dbReference type="InterPro" id="IPR000792">
    <property type="entry name" value="Tscrpt_reg_LuxR_C"/>
</dbReference>
<dbReference type="InterPro" id="IPR016032">
    <property type="entry name" value="Sig_transdc_resp-reg_C-effctor"/>
</dbReference>
<dbReference type="RefSeq" id="WP_024911225.1">
    <property type="nucleotide sequence ID" value="NZ_CP007044.2"/>
</dbReference>
<protein>
    <recommendedName>
        <fullName evidence="2">HTH luxR-type domain-containing protein</fullName>
    </recommendedName>
</protein>
<dbReference type="SMART" id="SM00421">
    <property type="entry name" value="HTH_LUXR"/>
    <property type="match status" value="1"/>
</dbReference>
<evidence type="ECO:0000259" key="2">
    <source>
        <dbReference type="SMART" id="SM00421"/>
    </source>
</evidence>
<gene>
    <name evidence="3" type="ORF">Z042_08465</name>
</gene>
<dbReference type="Gene3D" id="1.10.10.10">
    <property type="entry name" value="Winged helix-like DNA-binding domain superfamily/Winged helix DNA-binding domain"/>
    <property type="match status" value="1"/>
</dbReference>
<dbReference type="PATRIC" id="fig|1441930.4.peg.1686"/>
<evidence type="ECO:0000313" key="4">
    <source>
        <dbReference type="Proteomes" id="UP000019030"/>
    </source>
</evidence>
<dbReference type="STRING" id="1441930.Z042_08465"/>
<dbReference type="KEGG" id="sfo:Z042_08465"/>
<reference evidence="3 4" key="2">
    <citation type="submission" date="2015-03" db="EMBL/GenBank/DDBJ databases">
        <authorList>
            <person name="Chan K.-G."/>
        </authorList>
    </citation>
    <scope>NUCLEOTIDE SEQUENCE [LARGE SCALE GENOMIC DNA]</scope>
    <source>
        <strain evidence="3 4">RB-25</strain>
    </source>
</reference>
<evidence type="ECO:0000313" key="3">
    <source>
        <dbReference type="EMBL" id="AHG19648.1"/>
    </source>
</evidence>
<proteinExistence type="predicted"/>
<dbReference type="EMBL" id="CP007044">
    <property type="protein sequence ID" value="AHG19648.1"/>
    <property type="molecule type" value="Genomic_DNA"/>
</dbReference>
<name>W0L762_9GAMM</name>
<dbReference type="AlphaFoldDB" id="W0L762"/>
<evidence type="ECO:0000256" key="1">
    <source>
        <dbReference type="ARBA" id="ARBA00023125"/>
    </source>
</evidence>
<accession>W0L762</accession>
<dbReference type="OrthoDB" id="9796655at2"/>
<organism evidence="3 4">
    <name type="scientific">Chania multitudinisentens RB-25</name>
    <dbReference type="NCBI Taxonomy" id="1441930"/>
    <lineage>
        <taxon>Bacteria</taxon>
        <taxon>Pseudomonadati</taxon>
        <taxon>Pseudomonadota</taxon>
        <taxon>Gammaproteobacteria</taxon>
        <taxon>Enterobacterales</taxon>
        <taxon>Yersiniaceae</taxon>
        <taxon>Chania</taxon>
    </lineage>
</organism>